<dbReference type="OrthoDB" id="6769010at2759"/>
<accession>A0A9P0BDC8</accession>
<evidence type="ECO:0000313" key="1">
    <source>
        <dbReference type="EMBL" id="CAH0563174.1"/>
    </source>
</evidence>
<dbReference type="Proteomes" id="UP001154078">
    <property type="component" value="Chromosome 8"/>
</dbReference>
<organism evidence="1 2">
    <name type="scientific">Brassicogethes aeneus</name>
    <name type="common">Rape pollen beetle</name>
    <name type="synonym">Meligethes aeneus</name>
    <dbReference type="NCBI Taxonomy" id="1431903"/>
    <lineage>
        <taxon>Eukaryota</taxon>
        <taxon>Metazoa</taxon>
        <taxon>Ecdysozoa</taxon>
        <taxon>Arthropoda</taxon>
        <taxon>Hexapoda</taxon>
        <taxon>Insecta</taxon>
        <taxon>Pterygota</taxon>
        <taxon>Neoptera</taxon>
        <taxon>Endopterygota</taxon>
        <taxon>Coleoptera</taxon>
        <taxon>Polyphaga</taxon>
        <taxon>Cucujiformia</taxon>
        <taxon>Nitidulidae</taxon>
        <taxon>Meligethinae</taxon>
        <taxon>Brassicogethes</taxon>
    </lineage>
</organism>
<sequence length="226" mass="25698">MIFVWPTGINYEKVLLLVSDAAPYMVKAGAGFKLMYSKMIHLTCLVHGVHRVAETIRSLYPTVNTIISNVKNVFVKAPSRVAHFKKMEPDLQLPPQPILTRWGTWLNGAFYYADNFKKIREILESLDEDDAASIVDAKKAMSTRGVKDDLVYIKCHFQFLIQTIATLETKDQSLSVSLNIIKTLYQNIEKAPRKVAKEVLKKMKNVLEKNPGYEKLVKINKLLNGD</sequence>
<protein>
    <recommendedName>
        <fullName evidence="3">DUF659 domain-containing protein</fullName>
    </recommendedName>
</protein>
<evidence type="ECO:0008006" key="3">
    <source>
        <dbReference type="Google" id="ProtNLM"/>
    </source>
</evidence>
<reference evidence="1" key="1">
    <citation type="submission" date="2021-12" db="EMBL/GenBank/DDBJ databases">
        <authorList>
            <person name="King R."/>
        </authorList>
    </citation>
    <scope>NUCLEOTIDE SEQUENCE</scope>
</reference>
<dbReference type="InterPro" id="IPR012337">
    <property type="entry name" value="RNaseH-like_sf"/>
</dbReference>
<dbReference type="SUPFAM" id="SSF53098">
    <property type="entry name" value="Ribonuclease H-like"/>
    <property type="match status" value="1"/>
</dbReference>
<dbReference type="AlphaFoldDB" id="A0A9P0BDC8"/>
<name>A0A9P0BDC8_BRAAE</name>
<gene>
    <name evidence="1" type="ORF">MELIAE_LOCUS12154</name>
</gene>
<proteinExistence type="predicted"/>
<keyword evidence="2" id="KW-1185">Reference proteome</keyword>
<evidence type="ECO:0000313" key="2">
    <source>
        <dbReference type="Proteomes" id="UP001154078"/>
    </source>
</evidence>
<dbReference type="EMBL" id="OV121139">
    <property type="protein sequence ID" value="CAH0563174.1"/>
    <property type="molecule type" value="Genomic_DNA"/>
</dbReference>